<dbReference type="EMBL" id="AP035881">
    <property type="protein sequence ID" value="BFP45163.1"/>
    <property type="molecule type" value="Genomic_DNA"/>
</dbReference>
<proteinExistence type="predicted"/>
<name>A0AB33JQS1_9ACTN</name>
<gene>
    <name evidence="2" type="ORF">KCMC57_15310</name>
</gene>
<dbReference type="PROSITE" id="PS50222">
    <property type="entry name" value="EF_HAND_2"/>
    <property type="match status" value="2"/>
</dbReference>
<protein>
    <recommendedName>
        <fullName evidence="1">EF-hand domain-containing protein</fullName>
    </recommendedName>
</protein>
<dbReference type="SUPFAM" id="SSF47473">
    <property type="entry name" value="EF-hand"/>
    <property type="match status" value="1"/>
</dbReference>
<dbReference type="RefSeq" id="WP_407987690.1">
    <property type="nucleotide sequence ID" value="NZ_AP035881.2"/>
</dbReference>
<dbReference type="CDD" id="cd00051">
    <property type="entry name" value="EFh"/>
    <property type="match status" value="1"/>
</dbReference>
<dbReference type="Pfam" id="PF13202">
    <property type="entry name" value="EF-hand_5"/>
    <property type="match status" value="1"/>
</dbReference>
<organism evidence="2">
    <name type="scientific">Kitasatospora sp. CMC57</name>
    <dbReference type="NCBI Taxonomy" id="3231513"/>
    <lineage>
        <taxon>Bacteria</taxon>
        <taxon>Bacillati</taxon>
        <taxon>Actinomycetota</taxon>
        <taxon>Actinomycetes</taxon>
        <taxon>Kitasatosporales</taxon>
        <taxon>Streptomycetaceae</taxon>
        <taxon>Kitasatospora</taxon>
    </lineage>
</organism>
<dbReference type="PROSITE" id="PS00018">
    <property type="entry name" value="EF_HAND_1"/>
    <property type="match status" value="2"/>
</dbReference>
<feature type="domain" description="EF-hand" evidence="1">
    <location>
        <begin position="98"/>
        <end position="133"/>
    </location>
</feature>
<dbReference type="InterPro" id="IPR018247">
    <property type="entry name" value="EF_Hand_1_Ca_BS"/>
</dbReference>
<dbReference type="InterPro" id="IPR011992">
    <property type="entry name" value="EF-hand-dom_pair"/>
</dbReference>
<dbReference type="Gene3D" id="1.10.238.10">
    <property type="entry name" value="EF-hand"/>
    <property type="match status" value="1"/>
</dbReference>
<dbReference type="AlphaFoldDB" id="A0AB33JQS1"/>
<accession>A0AB33JQS1</accession>
<evidence type="ECO:0000259" key="1">
    <source>
        <dbReference type="PROSITE" id="PS50222"/>
    </source>
</evidence>
<feature type="domain" description="EF-hand" evidence="1">
    <location>
        <begin position="134"/>
        <end position="169"/>
    </location>
</feature>
<dbReference type="GO" id="GO:0005509">
    <property type="term" value="F:calcium ion binding"/>
    <property type="evidence" value="ECO:0007669"/>
    <property type="project" value="InterPro"/>
</dbReference>
<dbReference type="SMART" id="SM00054">
    <property type="entry name" value="EFh"/>
    <property type="match status" value="3"/>
</dbReference>
<dbReference type="InterPro" id="IPR002048">
    <property type="entry name" value="EF_hand_dom"/>
</dbReference>
<evidence type="ECO:0000313" key="2">
    <source>
        <dbReference type="EMBL" id="BFP45163.1"/>
    </source>
</evidence>
<dbReference type="Pfam" id="PF13833">
    <property type="entry name" value="EF-hand_8"/>
    <property type="match status" value="1"/>
</dbReference>
<reference evidence="2" key="1">
    <citation type="submission" date="2024-07" db="EMBL/GenBank/DDBJ databases">
        <title>Complete genome sequences of cellulolytic bacteria, Kitasatospora sp. CMC57 and Streptomyces sp. CMC78, isolated from Japanese agricultural soil.</title>
        <authorList>
            <person name="Hashimoto T."/>
            <person name="Ito M."/>
            <person name="Iwamoto M."/>
            <person name="Fukahori D."/>
            <person name="Shoda T."/>
            <person name="Sakoda M."/>
            <person name="Morohoshi T."/>
            <person name="Mitsuboshi M."/>
            <person name="Nishizawa T."/>
        </authorList>
    </citation>
    <scope>NUCLEOTIDE SEQUENCE</scope>
    <source>
        <strain evidence="2">CMC57</strain>
    </source>
</reference>
<sequence>MSDDLLIAKIGYGFDHLDADGDGRLTEQDHVLMGRASARSLGHGEGSAEEAGIVAAYVAVWRDLHLPTLPPGSDAISRAEFIASTATLADDPAAAQATVGALAKAFLSIADADGDGRVDRDEFFAFQRAHFPGLDRAAADTAFRHLDRDGNGTLSAEEFITTTIEYWSSRDPQAPGNWWAGNPALTGSV</sequence>